<dbReference type="InterPro" id="IPR049574">
    <property type="entry name" value="CrtA-like"/>
</dbReference>
<name>A0A4U1BTI4_9SPHI</name>
<comment type="caution">
    <text evidence="2">The sequence shown here is derived from an EMBL/GenBank/DDBJ whole genome shotgun (WGS) entry which is preliminary data.</text>
</comment>
<dbReference type="RefSeq" id="WP_136827277.1">
    <property type="nucleotide sequence ID" value="NZ_SWBP01000006.1"/>
</dbReference>
<evidence type="ECO:0000313" key="3">
    <source>
        <dbReference type="Proteomes" id="UP000308181"/>
    </source>
</evidence>
<proteinExistence type="predicted"/>
<dbReference type="Pfam" id="PF11695">
    <property type="entry name" value="DUF3291"/>
    <property type="match status" value="1"/>
</dbReference>
<organism evidence="2 3">
    <name type="scientific">Pedobacter cryophilus</name>
    <dbReference type="NCBI Taxonomy" id="2571271"/>
    <lineage>
        <taxon>Bacteria</taxon>
        <taxon>Pseudomonadati</taxon>
        <taxon>Bacteroidota</taxon>
        <taxon>Sphingobacteriia</taxon>
        <taxon>Sphingobacteriales</taxon>
        <taxon>Sphingobacteriaceae</taxon>
        <taxon>Pedobacter</taxon>
    </lineage>
</organism>
<gene>
    <name evidence="2" type="ORF">FA046_14580</name>
</gene>
<reference evidence="2 3" key="1">
    <citation type="submission" date="2019-04" db="EMBL/GenBank/DDBJ databases">
        <title>Pedobacter sp. AR-3-17 sp. nov., isolated from Arctic soil.</title>
        <authorList>
            <person name="Dahal R.H."/>
            <person name="Kim D.-U."/>
        </authorList>
    </citation>
    <scope>NUCLEOTIDE SEQUENCE [LARGE SCALE GENOMIC DNA]</scope>
    <source>
        <strain evidence="2 3">AR-3-17</strain>
    </source>
</reference>
<keyword evidence="3" id="KW-1185">Reference proteome</keyword>
<dbReference type="InterPro" id="IPR021708">
    <property type="entry name" value="DUF3291"/>
</dbReference>
<sequence length="228" mass="26178">MIVSLTIVRYPKKFIPFAFLAMALHRFPLMLTKACSFWKLLGCGKNGTFDINPDYQQWGLMAVWDDEESFRKFQSTSFIAKWWKALCEEQWTVLLEPTEAHGKWSGKEPFGHPKIKGHEGRVGVLTRATIRPTKLKNFWKNVPKVSAIMGDAKGFITSVGIGEAPFFMQATFSVWDSLEDVKQFAYRDAAHAEVIKLTRKEDWYSEELFARFKILKSEGTLMGIDPIL</sequence>
<dbReference type="AlphaFoldDB" id="A0A4U1BTI4"/>
<protein>
    <submittedName>
        <fullName evidence="2">DUF3291 domain-containing protein</fullName>
    </submittedName>
</protein>
<dbReference type="CDD" id="cd21650">
    <property type="entry name" value="CrtA-like"/>
    <property type="match status" value="1"/>
</dbReference>
<dbReference type="OrthoDB" id="1122317at2"/>
<dbReference type="EMBL" id="SWBP01000006">
    <property type="protein sequence ID" value="TKB95899.1"/>
    <property type="molecule type" value="Genomic_DNA"/>
</dbReference>
<dbReference type="Proteomes" id="UP000308181">
    <property type="component" value="Unassembled WGS sequence"/>
</dbReference>
<evidence type="ECO:0000313" key="2">
    <source>
        <dbReference type="EMBL" id="TKB95899.1"/>
    </source>
</evidence>
<feature type="domain" description="DUF3291" evidence="1">
    <location>
        <begin position="128"/>
        <end position="206"/>
    </location>
</feature>
<evidence type="ECO:0000259" key="1">
    <source>
        <dbReference type="Pfam" id="PF11695"/>
    </source>
</evidence>
<accession>A0A4U1BTI4</accession>